<dbReference type="Pfam" id="PF13417">
    <property type="entry name" value="GST_N_3"/>
    <property type="match status" value="1"/>
</dbReference>
<gene>
    <name evidence="2" type="ORF">ABS770_17310</name>
</gene>
<accession>A0ABV1R5A8</accession>
<reference evidence="2" key="1">
    <citation type="submission" date="2024-06" db="EMBL/GenBank/DDBJ databases">
        <authorList>
            <person name="Campbell A.G."/>
        </authorList>
    </citation>
    <scope>NUCLEOTIDE SEQUENCE</scope>
    <source>
        <strain evidence="2">EM17</strain>
    </source>
</reference>
<dbReference type="Proteomes" id="UP001432995">
    <property type="component" value="Unassembled WGS sequence"/>
</dbReference>
<protein>
    <submittedName>
        <fullName evidence="2">Glutathione S-transferase N-terminal domain-containing protein</fullName>
    </submittedName>
</protein>
<evidence type="ECO:0000313" key="2">
    <source>
        <dbReference type="EMBL" id="MER2290026.1"/>
    </source>
</evidence>
<dbReference type="InterPro" id="IPR036249">
    <property type="entry name" value="Thioredoxin-like_sf"/>
</dbReference>
<dbReference type="RefSeq" id="WP_350379342.1">
    <property type="nucleotide sequence ID" value="NZ_JBELQD010000019.1"/>
</dbReference>
<dbReference type="InterPro" id="IPR004045">
    <property type="entry name" value="Glutathione_S-Trfase_N"/>
</dbReference>
<comment type="caution">
    <text evidence="2">The sequence shown here is derived from an EMBL/GenBank/DDBJ whole genome shotgun (WGS) entry which is preliminary data.</text>
</comment>
<name>A0ABV1R5A8_9HYPH</name>
<evidence type="ECO:0000259" key="1">
    <source>
        <dbReference type="Pfam" id="PF13417"/>
    </source>
</evidence>
<dbReference type="SUPFAM" id="SSF52833">
    <property type="entry name" value="Thioredoxin-like"/>
    <property type="match status" value="1"/>
</dbReference>
<keyword evidence="3" id="KW-1185">Reference proteome</keyword>
<dbReference type="EMBL" id="JBELQD010000019">
    <property type="protein sequence ID" value="MER2290026.1"/>
    <property type="molecule type" value="Genomic_DNA"/>
</dbReference>
<feature type="domain" description="GST N-terminal" evidence="1">
    <location>
        <begin position="54"/>
        <end position="128"/>
    </location>
</feature>
<organism evidence="2 3">
    <name type="scientific">Methylobacterium brachiatum</name>
    <dbReference type="NCBI Taxonomy" id="269660"/>
    <lineage>
        <taxon>Bacteria</taxon>
        <taxon>Pseudomonadati</taxon>
        <taxon>Pseudomonadota</taxon>
        <taxon>Alphaproteobacteria</taxon>
        <taxon>Hyphomicrobiales</taxon>
        <taxon>Methylobacteriaceae</taxon>
        <taxon>Methylobacterium</taxon>
    </lineage>
</organism>
<sequence>MAAPPPIGPPRCTPALGIEAGHRTLAAYDHRFYDRGHRPDDRDPVHPRRLPQGGCPFCLKARLFLLEAGQLDRVVLREFVPGTQEETEIRNLLGPKVEKVTFPTAELTPGKFTTESDAIVAHFAERAGVEPEAMPTYQSYLTGVFKNLGALYRENMDFEKRLSPA</sequence>
<evidence type="ECO:0000313" key="3">
    <source>
        <dbReference type="Proteomes" id="UP001432995"/>
    </source>
</evidence>
<proteinExistence type="predicted"/>